<keyword evidence="2" id="KW-1185">Reference proteome</keyword>
<protein>
    <submittedName>
        <fullName evidence="1">Uncharacterized protein</fullName>
    </submittedName>
</protein>
<gene>
    <name evidence="1" type="ORF">J2792_003011</name>
</gene>
<evidence type="ECO:0000313" key="1">
    <source>
        <dbReference type="EMBL" id="MDR6512128.1"/>
    </source>
</evidence>
<reference evidence="1 2" key="1">
    <citation type="submission" date="2023-07" db="EMBL/GenBank/DDBJ databases">
        <title>Sorghum-associated microbial communities from plants grown in Nebraska, USA.</title>
        <authorList>
            <person name="Schachtman D."/>
        </authorList>
    </citation>
    <scope>NUCLEOTIDE SEQUENCE [LARGE SCALE GENOMIC DNA]</scope>
    <source>
        <strain evidence="1 2">DS1027</strain>
    </source>
</reference>
<dbReference type="Proteomes" id="UP001184150">
    <property type="component" value="Unassembled WGS sequence"/>
</dbReference>
<sequence>MAPRLAWYASNTTGGVLAPRGWRCFELYGSNGSVLMLSPTGLGADPFSAKLIGPAIQVSISLGDTSGRFEAARIAARLFPDRKAFVESVIAEGIAPRRQFPLGPYPYDRIQRVNRDYVTFETPAHREGLGTMTRLRPSADAIKGLVWMDADNNATMLAVRLAPAQRNLVNYIIAAMIPR</sequence>
<comment type="caution">
    <text evidence="1">The sequence shown here is derived from an EMBL/GenBank/DDBJ whole genome shotgun (WGS) entry which is preliminary data.</text>
</comment>
<dbReference type="RefSeq" id="WP_309805782.1">
    <property type="nucleotide sequence ID" value="NZ_JAVDRD010000007.1"/>
</dbReference>
<evidence type="ECO:0000313" key="2">
    <source>
        <dbReference type="Proteomes" id="UP001184150"/>
    </source>
</evidence>
<name>A0ABU1MPQ4_9SPHN</name>
<proteinExistence type="predicted"/>
<accession>A0ABU1MPQ4</accession>
<organism evidence="1 2">
    <name type="scientific">Novosphingobium capsulatum</name>
    <dbReference type="NCBI Taxonomy" id="13688"/>
    <lineage>
        <taxon>Bacteria</taxon>
        <taxon>Pseudomonadati</taxon>
        <taxon>Pseudomonadota</taxon>
        <taxon>Alphaproteobacteria</taxon>
        <taxon>Sphingomonadales</taxon>
        <taxon>Sphingomonadaceae</taxon>
        <taxon>Novosphingobium</taxon>
    </lineage>
</organism>
<dbReference type="EMBL" id="JAVDRD010000007">
    <property type="protein sequence ID" value="MDR6512128.1"/>
    <property type="molecule type" value="Genomic_DNA"/>
</dbReference>